<dbReference type="InterPro" id="IPR027417">
    <property type="entry name" value="P-loop_NTPase"/>
</dbReference>
<dbReference type="Pfam" id="PF19263">
    <property type="entry name" value="DUF5906"/>
    <property type="match status" value="1"/>
</dbReference>
<evidence type="ECO:0000313" key="2">
    <source>
        <dbReference type="EMBL" id="KAA8832003.1"/>
    </source>
</evidence>
<dbReference type="OrthoDB" id="3242443at2"/>
<protein>
    <recommendedName>
        <fullName evidence="1">NrS-1 polymerase-like helicase domain-containing protein</fullName>
    </recommendedName>
</protein>
<gene>
    <name evidence="2" type="ORF">EMO89_00295</name>
</gene>
<comment type="caution">
    <text evidence="2">The sequence shown here is derived from an EMBL/GenBank/DDBJ whole genome shotgun (WGS) entry which is preliminary data.</text>
</comment>
<proteinExistence type="predicted"/>
<evidence type="ECO:0000313" key="3">
    <source>
        <dbReference type="Proteomes" id="UP000412028"/>
    </source>
</evidence>
<dbReference type="InterPro" id="IPR045455">
    <property type="entry name" value="NrS-1_pol-like_helicase"/>
</dbReference>
<sequence>MKLLMGTRLFDGEEVEALTVDDVVDVTEGMDGQTNARLGIHFDKVRMLLKSIVLLRVGCHPDALGYVPDSEGNRWAVVVEHVKSFHKAWDRARAVDGAAGDKSKYNLPALIVAGLMSGIYSIYRDDEMTSLEEIRSIGTSCGRYHLYDEHTNEWGYSSMNLSMDELYAILSTMYEVRGVKHACDVLYMEQDDSAYEMEGNYIIRRSLQPNEVPLTVIPKVKSGTAERILAPLIGKRAFDALSMLFGYTNIAEPQGYIILADDGGTGKSTILKSFCKTFEGRSTSITLSNLCMRNDSFSNGVEYARLEGKSIAFADEVEDLDQAKVAGLNNISTGSEQPGRFGGGRVRPVQVQAWLFIATNEPDSLPCKDATERRRTIIRLNKSGDEAWANEISPDPSSSRTVPVWDYVRSHECIYDMVNHGMKLLMARQASGETSAYSSLKQDISMEDVPSANNIIEDGNEAAYALAKMLHSDANATAFMEGDDSQRKTRILVNDAKQVLSEMNDAMTFLADKLGIDTRRARIKDKDGKLKRVLYLTDRDKLRELWNLVEGDKDEAPVDAPQNLVPSGLNKSDAITTIVDKIGLNVARYLGKGYTMCGEEEPGQGRRVRAVIRHDGEVVGSLLVETLAMDDHKDEDVLDLTACFEYKPSCWVRLRDGWFGTLEDYAQHIKSQHGMTTVNCERIASSTSRTNGIGARKHGE</sequence>
<dbReference type="RefSeq" id="WP_150380420.1">
    <property type="nucleotide sequence ID" value="NZ_RZUI01000001.1"/>
</dbReference>
<name>A0A5M9ZXL0_9BIFI</name>
<dbReference type="AlphaFoldDB" id="A0A5M9ZXL0"/>
<feature type="domain" description="NrS-1 polymerase-like helicase" evidence="1">
    <location>
        <begin position="262"/>
        <end position="374"/>
    </location>
</feature>
<accession>A0A5M9ZXL0</accession>
<dbReference type="Gene3D" id="3.40.50.300">
    <property type="entry name" value="P-loop containing nucleotide triphosphate hydrolases"/>
    <property type="match status" value="1"/>
</dbReference>
<organism evidence="2 3">
    <name type="scientific">Bifidobacterium tissieri</name>
    <dbReference type="NCBI Taxonomy" id="1630162"/>
    <lineage>
        <taxon>Bacteria</taxon>
        <taxon>Bacillati</taxon>
        <taxon>Actinomycetota</taxon>
        <taxon>Actinomycetes</taxon>
        <taxon>Bifidobacteriales</taxon>
        <taxon>Bifidobacteriaceae</taxon>
        <taxon>Bifidobacterium</taxon>
    </lineage>
</organism>
<dbReference type="EMBL" id="RZUI01000001">
    <property type="protein sequence ID" value="KAA8832003.1"/>
    <property type="molecule type" value="Genomic_DNA"/>
</dbReference>
<evidence type="ECO:0000259" key="1">
    <source>
        <dbReference type="Pfam" id="PF19263"/>
    </source>
</evidence>
<reference evidence="2 3" key="1">
    <citation type="journal article" date="2019" name="Syst. Appl. Microbiol.">
        <title>Characterization of Bifidobacterium species in feaces of the Egyptian fruit bat: Description of B. vespertilionis sp. nov. and B. rousetti sp. nov.</title>
        <authorList>
            <person name="Modesto M."/>
            <person name="Satti M."/>
            <person name="Watanabe K."/>
            <person name="Puglisi E."/>
            <person name="Morelli L."/>
            <person name="Huang C.-H."/>
            <person name="Liou J.-S."/>
            <person name="Miyashita M."/>
            <person name="Tamura T."/>
            <person name="Saito S."/>
            <person name="Mori K."/>
            <person name="Huang L."/>
            <person name="Sciavilla P."/>
            <person name="Sandri C."/>
            <person name="Spiezio C."/>
            <person name="Vitali F."/>
            <person name="Cavalieri D."/>
            <person name="Perpetuini G."/>
            <person name="Tofalo R."/>
            <person name="Bonetti A."/>
            <person name="Arita M."/>
            <person name="Mattarelli P."/>
        </authorList>
    </citation>
    <scope>NUCLEOTIDE SEQUENCE [LARGE SCALE GENOMIC DNA]</scope>
    <source>
        <strain evidence="2 3">RST7</strain>
    </source>
</reference>
<dbReference type="Proteomes" id="UP000412028">
    <property type="component" value="Unassembled WGS sequence"/>
</dbReference>
<dbReference type="SUPFAM" id="SSF52540">
    <property type="entry name" value="P-loop containing nucleoside triphosphate hydrolases"/>
    <property type="match status" value="1"/>
</dbReference>